<proteinExistence type="predicted"/>
<sequence>MTTPTSPTSLTSSQRSSPRQGSESPPFCVPAIDSKRHLPRQRTASPNPRICRMPPPPGYSPLLSAPTPIFGVSSGVIPPSRSRLKPLILVRKLDFGMVERSSIGRSPLRSSMKDNAPKPQPPRKLQALKGILPLITRAASAIQAQTRTSDTPSPKSPTIVWSPASRKVPISGRGRTRHGSPGGTPCPARDSPSERRLLGLGINSPSRSSPLAGRGSVSSPTTSSSQLCIDSANSAYTSSVIGENASYTPSEEATSVTQLNARAAASPEDILSLAGPIPSAATSLASLSSVPGDAQLDMNSQMAFAPSLDLRDPTTATVPHSLKLRIPDLAEGVTTDAQVALELAELRTQRKVSASASGGTPRTDGNGDLGVVEPGQVESHQGK</sequence>
<feature type="region of interest" description="Disordered" evidence="1">
    <location>
        <begin position="348"/>
        <end position="383"/>
    </location>
</feature>
<feature type="compositionally biased region" description="Low complexity" evidence="1">
    <location>
        <begin position="1"/>
        <end position="20"/>
    </location>
</feature>
<dbReference type="Proteomes" id="UP000053558">
    <property type="component" value="Unassembled WGS sequence"/>
</dbReference>
<dbReference type="RefSeq" id="XP_007773994.1">
    <property type="nucleotide sequence ID" value="XM_007775804.1"/>
</dbReference>
<evidence type="ECO:0000256" key="1">
    <source>
        <dbReference type="SAM" id="MobiDB-lite"/>
    </source>
</evidence>
<feature type="compositionally biased region" description="Polar residues" evidence="1">
    <location>
        <begin position="142"/>
        <end position="153"/>
    </location>
</feature>
<keyword evidence="3" id="KW-1185">Reference proteome</keyword>
<evidence type="ECO:0000313" key="2">
    <source>
        <dbReference type="EMBL" id="EIW76006.1"/>
    </source>
</evidence>
<reference evidence="3" key="1">
    <citation type="journal article" date="2012" name="Science">
        <title>The Paleozoic origin of enzymatic lignin decomposition reconstructed from 31 fungal genomes.</title>
        <authorList>
            <person name="Floudas D."/>
            <person name="Binder M."/>
            <person name="Riley R."/>
            <person name="Barry K."/>
            <person name="Blanchette R.A."/>
            <person name="Henrissat B."/>
            <person name="Martinez A.T."/>
            <person name="Otillar R."/>
            <person name="Spatafora J.W."/>
            <person name="Yadav J.S."/>
            <person name="Aerts A."/>
            <person name="Benoit I."/>
            <person name="Boyd A."/>
            <person name="Carlson A."/>
            <person name="Copeland A."/>
            <person name="Coutinho P.M."/>
            <person name="de Vries R.P."/>
            <person name="Ferreira P."/>
            <person name="Findley K."/>
            <person name="Foster B."/>
            <person name="Gaskell J."/>
            <person name="Glotzer D."/>
            <person name="Gorecki P."/>
            <person name="Heitman J."/>
            <person name="Hesse C."/>
            <person name="Hori C."/>
            <person name="Igarashi K."/>
            <person name="Jurgens J.A."/>
            <person name="Kallen N."/>
            <person name="Kersten P."/>
            <person name="Kohler A."/>
            <person name="Kuees U."/>
            <person name="Kumar T.K.A."/>
            <person name="Kuo A."/>
            <person name="LaButti K."/>
            <person name="Larrondo L.F."/>
            <person name="Lindquist E."/>
            <person name="Ling A."/>
            <person name="Lombard V."/>
            <person name="Lucas S."/>
            <person name="Lundell T."/>
            <person name="Martin R."/>
            <person name="McLaughlin D.J."/>
            <person name="Morgenstern I."/>
            <person name="Morin E."/>
            <person name="Murat C."/>
            <person name="Nagy L.G."/>
            <person name="Nolan M."/>
            <person name="Ohm R.A."/>
            <person name="Patyshakuliyeva A."/>
            <person name="Rokas A."/>
            <person name="Ruiz-Duenas F.J."/>
            <person name="Sabat G."/>
            <person name="Salamov A."/>
            <person name="Samejima M."/>
            <person name="Schmutz J."/>
            <person name="Slot J.C."/>
            <person name="St John F."/>
            <person name="Stenlid J."/>
            <person name="Sun H."/>
            <person name="Sun S."/>
            <person name="Syed K."/>
            <person name="Tsang A."/>
            <person name="Wiebenga A."/>
            <person name="Young D."/>
            <person name="Pisabarro A."/>
            <person name="Eastwood D.C."/>
            <person name="Martin F."/>
            <person name="Cullen D."/>
            <person name="Grigoriev I.V."/>
            <person name="Hibbett D.S."/>
        </authorList>
    </citation>
    <scope>NUCLEOTIDE SEQUENCE [LARGE SCALE GENOMIC DNA]</scope>
    <source>
        <strain evidence="3">RWD-64-598 SS2</strain>
    </source>
</reference>
<dbReference type="KEGG" id="cput:CONPUDRAFT_169230"/>
<accession>A0A5M3MAK7</accession>
<dbReference type="EMBL" id="JH711587">
    <property type="protein sequence ID" value="EIW76006.1"/>
    <property type="molecule type" value="Genomic_DNA"/>
</dbReference>
<name>A0A5M3MAK7_CONPW</name>
<feature type="region of interest" description="Disordered" evidence="1">
    <location>
        <begin position="142"/>
        <end position="226"/>
    </location>
</feature>
<evidence type="ECO:0000313" key="3">
    <source>
        <dbReference type="Proteomes" id="UP000053558"/>
    </source>
</evidence>
<dbReference type="AlphaFoldDB" id="A0A5M3MAK7"/>
<feature type="region of interest" description="Disordered" evidence="1">
    <location>
        <begin position="104"/>
        <end position="124"/>
    </location>
</feature>
<feature type="compositionally biased region" description="Low complexity" evidence="1">
    <location>
        <begin position="216"/>
        <end position="225"/>
    </location>
</feature>
<gene>
    <name evidence="2" type="ORF">CONPUDRAFT_169230</name>
</gene>
<feature type="compositionally biased region" description="Polar residues" evidence="1">
    <location>
        <begin position="351"/>
        <end position="360"/>
    </location>
</feature>
<protein>
    <submittedName>
        <fullName evidence="2">Uncharacterized protein</fullName>
    </submittedName>
</protein>
<feature type="region of interest" description="Disordered" evidence="1">
    <location>
        <begin position="1"/>
        <end position="59"/>
    </location>
</feature>
<comment type="caution">
    <text evidence="2">The sequence shown here is derived from an EMBL/GenBank/DDBJ whole genome shotgun (WGS) entry which is preliminary data.</text>
</comment>
<organism evidence="2 3">
    <name type="scientific">Coniophora puteana (strain RWD-64-598)</name>
    <name type="common">Brown rot fungus</name>
    <dbReference type="NCBI Taxonomy" id="741705"/>
    <lineage>
        <taxon>Eukaryota</taxon>
        <taxon>Fungi</taxon>
        <taxon>Dikarya</taxon>
        <taxon>Basidiomycota</taxon>
        <taxon>Agaricomycotina</taxon>
        <taxon>Agaricomycetes</taxon>
        <taxon>Agaricomycetidae</taxon>
        <taxon>Boletales</taxon>
        <taxon>Coniophorineae</taxon>
        <taxon>Coniophoraceae</taxon>
        <taxon>Coniophora</taxon>
    </lineage>
</organism>
<dbReference type="GeneID" id="19206177"/>